<dbReference type="InterPro" id="IPR029060">
    <property type="entry name" value="PIN-like_dom_sf"/>
</dbReference>
<dbReference type="SUPFAM" id="SSF52540">
    <property type="entry name" value="P-loop containing nucleoside triphosphate hydrolases"/>
    <property type="match status" value="1"/>
</dbReference>
<evidence type="ECO:0000256" key="3">
    <source>
        <dbReference type="ARBA" id="ARBA00022840"/>
    </source>
</evidence>
<dbReference type="SUPFAM" id="SSF88723">
    <property type="entry name" value="PIN domain-like"/>
    <property type="match status" value="1"/>
</dbReference>
<comment type="similarity">
    <text evidence="4">In the N-terminal section; belongs to the PINc/VapC protein family.</text>
</comment>
<dbReference type="InterPro" id="IPR003714">
    <property type="entry name" value="PhoH"/>
</dbReference>
<feature type="domain" description="PIN" evidence="5">
    <location>
        <begin position="10"/>
        <end position="142"/>
    </location>
</feature>
<evidence type="ECO:0000256" key="1">
    <source>
        <dbReference type="ARBA" id="ARBA00010393"/>
    </source>
</evidence>
<dbReference type="Pfam" id="PF13638">
    <property type="entry name" value="PIN_4"/>
    <property type="match status" value="1"/>
</dbReference>
<comment type="similarity">
    <text evidence="1">Belongs to the PhoH family.</text>
</comment>
<dbReference type="Gene3D" id="3.40.50.300">
    <property type="entry name" value="P-loop containing nucleotide triphosphate hydrolases"/>
    <property type="match status" value="1"/>
</dbReference>
<protein>
    <recommendedName>
        <fullName evidence="5">PIN domain-containing protein</fullName>
    </recommendedName>
</protein>
<keyword evidence="2" id="KW-0547">Nucleotide-binding</keyword>
<reference evidence="6 7" key="1">
    <citation type="submission" date="2019-07" db="EMBL/GenBank/DDBJ databases">
        <title>Whole genome shotgun sequence of Halomonas halophila NBRC 102604.</title>
        <authorList>
            <person name="Hosoyama A."/>
            <person name="Uohara A."/>
            <person name="Ohji S."/>
            <person name="Ichikawa N."/>
        </authorList>
    </citation>
    <scope>NUCLEOTIDE SEQUENCE [LARGE SCALE GENOMIC DNA]</scope>
    <source>
        <strain evidence="6 7">NBRC 102604</strain>
    </source>
</reference>
<comment type="caution">
    <text evidence="6">The sequence shown here is derived from an EMBL/GenBank/DDBJ whole genome shotgun (WGS) entry which is preliminary data.</text>
</comment>
<proteinExistence type="inferred from homology"/>
<dbReference type="InterPro" id="IPR027417">
    <property type="entry name" value="P-loop_NTPase"/>
</dbReference>
<dbReference type="RefSeq" id="WP_107181664.1">
    <property type="nucleotide sequence ID" value="NZ_BJUS01000009.1"/>
</dbReference>
<dbReference type="InterPro" id="IPR002716">
    <property type="entry name" value="PIN_dom"/>
</dbReference>
<sequence length="471" mass="52726">MVRIDKKATRLYVLDTNVLIHDPAALYQFDEHEVVIPMTVLEELDKHKNGIREIARTARQVSRTLSDLTANVDLSQIREGIPIPRLNGPEGRLRLLCYDDLETPDHLENSPDNRLLTETCRLRDERADASVILVTKDINLRVKAAAVGVPVEDYLTDRAFDDSDAMLGGARVYPEAGHDGRGLWENFKADVKVDRDDSGKVVYRLKGEIPADWHLGMLVSDSDDEAGFEAVVRELGPKNAHLELLTNYRHGASVWGVHAHDSRQNFTLNLLMDDDIDLVTIAGSAGTGKTYMTLAAAFQQTLDTKRFERIVFTRAPISMSEDIGYLPGTEEEKMSPWMGAFHDNMDNLLRDEHDGSTTWNQEATRQLLGSRVQIRAPGFMRGRTLNDTFLIIDEAQNFTPKQLKSLLTRAGRNTKIVCLGNVGQIDTPYLTANTCGMAAVVQRFRDWPHAGHVTLKSVERSRLALAGEELL</sequence>
<dbReference type="CDD" id="cd09883">
    <property type="entry name" value="PIN_VapC_PhoHL-ATPase"/>
    <property type="match status" value="1"/>
</dbReference>
<name>A0ABQ0U250_9GAMM</name>
<organism evidence="6 7">
    <name type="scientific">Halomonas halophila</name>
    <dbReference type="NCBI Taxonomy" id="29573"/>
    <lineage>
        <taxon>Bacteria</taxon>
        <taxon>Pseudomonadati</taxon>
        <taxon>Pseudomonadota</taxon>
        <taxon>Gammaproteobacteria</taxon>
        <taxon>Oceanospirillales</taxon>
        <taxon>Halomonadaceae</taxon>
        <taxon>Halomonas</taxon>
    </lineage>
</organism>
<evidence type="ECO:0000313" key="7">
    <source>
        <dbReference type="Proteomes" id="UP000321121"/>
    </source>
</evidence>
<dbReference type="PANTHER" id="PTHR30473">
    <property type="entry name" value="PROTEIN PHOH"/>
    <property type="match status" value="1"/>
</dbReference>
<dbReference type="Gene3D" id="3.40.50.1010">
    <property type="entry name" value="5'-nuclease"/>
    <property type="match status" value="1"/>
</dbReference>
<evidence type="ECO:0000256" key="2">
    <source>
        <dbReference type="ARBA" id="ARBA00022741"/>
    </source>
</evidence>
<evidence type="ECO:0000313" key="6">
    <source>
        <dbReference type="EMBL" id="GEK72614.1"/>
    </source>
</evidence>
<dbReference type="EMBL" id="BJUS01000009">
    <property type="protein sequence ID" value="GEK72614.1"/>
    <property type="molecule type" value="Genomic_DNA"/>
</dbReference>
<keyword evidence="7" id="KW-1185">Reference proteome</keyword>
<accession>A0ABQ0U250</accession>
<dbReference type="InterPro" id="IPR051451">
    <property type="entry name" value="PhoH2-like"/>
</dbReference>
<gene>
    <name evidence="6" type="ORF">HHA04nite_11580</name>
</gene>
<dbReference type="SMART" id="SM00670">
    <property type="entry name" value="PINc"/>
    <property type="match status" value="1"/>
</dbReference>
<evidence type="ECO:0000259" key="5">
    <source>
        <dbReference type="SMART" id="SM00670"/>
    </source>
</evidence>
<dbReference type="Pfam" id="PF02562">
    <property type="entry name" value="PhoH"/>
    <property type="match status" value="1"/>
</dbReference>
<evidence type="ECO:0000256" key="4">
    <source>
        <dbReference type="ARBA" id="ARBA00046345"/>
    </source>
</evidence>
<dbReference type="Proteomes" id="UP000321121">
    <property type="component" value="Unassembled WGS sequence"/>
</dbReference>
<dbReference type="PANTHER" id="PTHR30473:SF2">
    <property type="entry name" value="PIN DOMAIN-CONTAINING PROTEIN"/>
    <property type="match status" value="1"/>
</dbReference>
<keyword evidence="3" id="KW-0067">ATP-binding</keyword>